<evidence type="ECO:0000313" key="3">
    <source>
        <dbReference type="Proteomes" id="UP000499080"/>
    </source>
</evidence>
<evidence type="ECO:0000256" key="1">
    <source>
        <dbReference type="SAM" id="SignalP"/>
    </source>
</evidence>
<gene>
    <name evidence="2" type="ORF">AVEN_74549_1</name>
</gene>
<feature type="signal peptide" evidence="1">
    <location>
        <begin position="1"/>
        <end position="24"/>
    </location>
</feature>
<dbReference type="EMBL" id="BGPR01001507">
    <property type="protein sequence ID" value="GBM55596.1"/>
    <property type="molecule type" value="Genomic_DNA"/>
</dbReference>
<name>A0A4Y2GS84_ARAVE</name>
<accession>A0A4Y2GS84</accession>
<keyword evidence="3" id="KW-1185">Reference proteome</keyword>
<keyword evidence="1" id="KW-0732">Signal</keyword>
<feature type="chain" id="PRO_5021347736" description="Apple domain-containing protein" evidence="1">
    <location>
        <begin position="25"/>
        <end position="124"/>
    </location>
</feature>
<dbReference type="OrthoDB" id="6435295at2759"/>
<comment type="caution">
    <text evidence="2">The sequence shown here is derived from an EMBL/GenBank/DDBJ whole genome shotgun (WGS) entry which is preliminary data.</text>
</comment>
<organism evidence="2 3">
    <name type="scientific">Araneus ventricosus</name>
    <name type="common">Orbweaver spider</name>
    <name type="synonym">Epeira ventricosa</name>
    <dbReference type="NCBI Taxonomy" id="182803"/>
    <lineage>
        <taxon>Eukaryota</taxon>
        <taxon>Metazoa</taxon>
        <taxon>Ecdysozoa</taxon>
        <taxon>Arthropoda</taxon>
        <taxon>Chelicerata</taxon>
        <taxon>Arachnida</taxon>
        <taxon>Araneae</taxon>
        <taxon>Araneomorphae</taxon>
        <taxon>Entelegynae</taxon>
        <taxon>Araneoidea</taxon>
        <taxon>Araneidae</taxon>
        <taxon>Araneus</taxon>
    </lineage>
</organism>
<evidence type="ECO:0000313" key="2">
    <source>
        <dbReference type="EMBL" id="GBM55596.1"/>
    </source>
</evidence>
<dbReference type="Proteomes" id="UP000499080">
    <property type="component" value="Unassembled WGS sequence"/>
</dbReference>
<protein>
    <recommendedName>
        <fullName evidence="4">Apple domain-containing protein</fullName>
    </recommendedName>
</protein>
<evidence type="ECO:0008006" key="4">
    <source>
        <dbReference type="Google" id="ProtNLM"/>
    </source>
</evidence>
<proteinExistence type="predicted"/>
<sequence length="124" mass="14612">MAQIRELFLVLCTVSFRSVAQIWAFEVTTTQFYFWFEDKVHDSWILESYEDSHMVTCLQKCRSDSNCTGLALGPIDNETETYSRTCHTLWDINEADCDEWEACKFEGFQVFHASILFYFLTLFV</sequence>
<reference evidence="2 3" key="1">
    <citation type="journal article" date="2019" name="Sci. Rep.">
        <title>Orb-weaving spider Araneus ventricosus genome elucidates the spidroin gene catalogue.</title>
        <authorList>
            <person name="Kono N."/>
            <person name="Nakamura H."/>
            <person name="Ohtoshi R."/>
            <person name="Moran D.A.P."/>
            <person name="Shinohara A."/>
            <person name="Yoshida Y."/>
            <person name="Fujiwara M."/>
            <person name="Mori M."/>
            <person name="Tomita M."/>
            <person name="Arakawa K."/>
        </authorList>
    </citation>
    <scope>NUCLEOTIDE SEQUENCE [LARGE SCALE GENOMIC DNA]</scope>
</reference>
<dbReference type="AlphaFoldDB" id="A0A4Y2GS84"/>